<dbReference type="GO" id="GO:0004601">
    <property type="term" value="F:peroxidase activity"/>
    <property type="evidence" value="ECO:0007669"/>
    <property type="project" value="UniProtKB-KW"/>
</dbReference>
<dbReference type="InterPro" id="IPR029759">
    <property type="entry name" value="GPX_AS"/>
</dbReference>
<dbReference type="InterPro" id="IPR000889">
    <property type="entry name" value="Glutathione_peroxidase"/>
</dbReference>
<dbReference type="GO" id="GO:0006979">
    <property type="term" value="P:response to oxidative stress"/>
    <property type="evidence" value="ECO:0007669"/>
    <property type="project" value="InterPro"/>
</dbReference>
<evidence type="ECO:0000256" key="1">
    <source>
        <dbReference type="ARBA" id="ARBA00006926"/>
    </source>
</evidence>
<keyword evidence="6" id="KW-1185">Reference proteome</keyword>
<dbReference type="InterPro" id="IPR036249">
    <property type="entry name" value="Thioredoxin-like_sf"/>
</dbReference>
<dbReference type="SUPFAM" id="SSF52833">
    <property type="entry name" value="Thioredoxin-like"/>
    <property type="match status" value="1"/>
</dbReference>
<dbReference type="EMBL" id="FOLE01000012">
    <property type="protein sequence ID" value="SFC91715.1"/>
    <property type="molecule type" value="Genomic_DNA"/>
</dbReference>
<proteinExistence type="inferred from homology"/>
<dbReference type="FunFam" id="3.40.30.10:FF:000010">
    <property type="entry name" value="Glutathione peroxidase"/>
    <property type="match status" value="1"/>
</dbReference>
<accession>A0A1I1N2S0</accession>
<reference evidence="5 6" key="1">
    <citation type="submission" date="2016-10" db="EMBL/GenBank/DDBJ databases">
        <authorList>
            <person name="de Groot N.N."/>
        </authorList>
    </citation>
    <scope>NUCLEOTIDE SEQUENCE [LARGE SCALE GENOMIC DNA]</scope>
    <source>
        <strain evidence="5 6">DSM 6793</strain>
    </source>
</reference>
<dbReference type="PROSITE" id="PS00460">
    <property type="entry name" value="GLUTATHIONE_PEROXID_1"/>
    <property type="match status" value="1"/>
</dbReference>
<dbReference type="CDD" id="cd00340">
    <property type="entry name" value="GSH_Peroxidase"/>
    <property type="match status" value="1"/>
</dbReference>
<protein>
    <recommendedName>
        <fullName evidence="4">Glutathione peroxidase</fullName>
    </recommendedName>
</protein>
<evidence type="ECO:0000256" key="4">
    <source>
        <dbReference type="RuleBase" id="RU000499"/>
    </source>
</evidence>
<dbReference type="Gene3D" id="3.40.30.10">
    <property type="entry name" value="Glutaredoxin"/>
    <property type="match status" value="1"/>
</dbReference>
<keyword evidence="3 4" id="KW-0560">Oxidoreductase</keyword>
<dbReference type="Proteomes" id="UP000199514">
    <property type="component" value="Unassembled WGS sequence"/>
</dbReference>
<comment type="similarity">
    <text evidence="1 4">Belongs to the glutathione peroxidase family.</text>
</comment>
<keyword evidence="2 4" id="KW-0575">Peroxidase</keyword>
<evidence type="ECO:0000256" key="3">
    <source>
        <dbReference type="ARBA" id="ARBA00023002"/>
    </source>
</evidence>
<dbReference type="PRINTS" id="PR01011">
    <property type="entry name" value="GLUTPROXDASE"/>
</dbReference>
<dbReference type="AlphaFoldDB" id="A0A1I1N2S0"/>
<gene>
    <name evidence="5" type="ORF">SAMN05421780_11240</name>
</gene>
<dbReference type="PANTHER" id="PTHR11592">
    <property type="entry name" value="GLUTATHIONE PEROXIDASE"/>
    <property type="match status" value="1"/>
</dbReference>
<dbReference type="PANTHER" id="PTHR11592:SF78">
    <property type="entry name" value="GLUTATHIONE PEROXIDASE"/>
    <property type="match status" value="1"/>
</dbReference>
<evidence type="ECO:0000313" key="5">
    <source>
        <dbReference type="EMBL" id="SFC91715.1"/>
    </source>
</evidence>
<sequence>MKLKNTRYYETKKCQIWLYNPNTNYMKTLAFLALLLLSTCLGMNKTTSRPEGAAEASAKSFYDFKLNGLDGQPIEFAKFKGKKVLLVNVASECGYTPQYKELQELHTKYGDKVTILGFPANNFGGQEPGSNTEIASFCKKNYGVSFQMFEKISVKGDDQHPLYQWLSQKSQNGWNDEAPKWNFHKYLVNEKGQLVKVYASGVAPMSPELIKAISE</sequence>
<evidence type="ECO:0000256" key="2">
    <source>
        <dbReference type="ARBA" id="ARBA00022559"/>
    </source>
</evidence>
<name>A0A1I1N2S0_9BACT</name>
<dbReference type="PROSITE" id="PS51355">
    <property type="entry name" value="GLUTATHIONE_PEROXID_3"/>
    <property type="match status" value="1"/>
</dbReference>
<organism evidence="5 6">
    <name type="scientific">Flexibacter flexilis DSM 6793</name>
    <dbReference type="NCBI Taxonomy" id="927664"/>
    <lineage>
        <taxon>Bacteria</taxon>
        <taxon>Pseudomonadati</taxon>
        <taxon>Bacteroidota</taxon>
        <taxon>Cytophagia</taxon>
        <taxon>Cytophagales</taxon>
        <taxon>Flexibacteraceae</taxon>
        <taxon>Flexibacter</taxon>
    </lineage>
</organism>
<dbReference type="Pfam" id="PF00255">
    <property type="entry name" value="GSHPx"/>
    <property type="match status" value="1"/>
</dbReference>
<dbReference type="STRING" id="927664.SAMN05421780_11240"/>
<evidence type="ECO:0000313" key="6">
    <source>
        <dbReference type="Proteomes" id="UP000199514"/>
    </source>
</evidence>